<organism evidence="3 4">
    <name type="scientific">Jaminaea rosea</name>
    <dbReference type="NCBI Taxonomy" id="1569628"/>
    <lineage>
        <taxon>Eukaryota</taxon>
        <taxon>Fungi</taxon>
        <taxon>Dikarya</taxon>
        <taxon>Basidiomycota</taxon>
        <taxon>Ustilaginomycotina</taxon>
        <taxon>Exobasidiomycetes</taxon>
        <taxon>Microstromatales</taxon>
        <taxon>Microstromatales incertae sedis</taxon>
        <taxon>Jaminaea</taxon>
    </lineage>
</organism>
<dbReference type="SUPFAM" id="SSF55608">
    <property type="entry name" value="Homing endonucleases"/>
    <property type="match status" value="1"/>
</dbReference>
<gene>
    <name evidence="3" type="ORF">BDZ90DRAFT_259971</name>
</gene>
<dbReference type="Gene3D" id="3.10.28.10">
    <property type="entry name" value="Homing endonucleases"/>
    <property type="match status" value="1"/>
</dbReference>
<proteinExistence type="predicted"/>
<evidence type="ECO:0000259" key="2">
    <source>
        <dbReference type="PROSITE" id="PS50819"/>
    </source>
</evidence>
<reference evidence="3 4" key="1">
    <citation type="journal article" date="2018" name="Mol. Biol. Evol.">
        <title>Broad Genomic Sampling Reveals a Smut Pathogenic Ancestry of the Fungal Clade Ustilaginomycotina.</title>
        <authorList>
            <person name="Kijpornyongpan T."/>
            <person name="Mondo S.J."/>
            <person name="Barry K."/>
            <person name="Sandor L."/>
            <person name="Lee J."/>
            <person name="Lipzen A."/>
            <person name="Pangilinan J."/>
            <person name="LaButti K."/>
            <person name="Hainaut M."/>
            <person name="Henrissat B."/>
            <person name="Grigoriev I.V."/>
            <person name="Spatafora J.W."/>
            <person name="Aime M.C."/>
        </authorList>
    </citation>
    <scope>NUCLEOTIDE SEQUENCE [LARGE SCALE GENOMIC DNA]</scope>
    <source>
        <strain evidence="3 4">MCA 5214</strain>
    </source>
</reference>
<dbReference type="PROSITE" id="PS50819">
    <property type="entry name" value="INTEIN_ENDONUCLEASE"/>
    <property type="match status" value="1"/>
</dbReference>
<evidence type="ECO:0000313" key="3">
    <source>
        <dbReference type="EMBL" id="PWN28147.1"/>
    </source>
</evidence>
<evidence type="ECO:0000256" key="1">
    <source>
        <dbReference type="SAM" id="MobiDB-lite"/>
    </source>
</evidence>
<dbReference type="RefSeq" id="XP_025362759.1">
    <property type="nucleotide sequence ID" value="XM_025508213.1"/>
</dbReference>
<dbReference type="GO" id="GO:0004519">
    <property type="term" value="F:endonuclease activity"/>
    <property type="evidence" value="ECO:0007669"/>
    <property type="project" value="InterPro"/>
</dbReference>
<feature type="compositionally biased region" description="Acidic residues" evidence="1">
    <location>
        <begin position="277"/>
        <end position="299"/>
    </location>
</feature>
<dbReference type="Proteomes" id="UP000245884">
    <property type="component" value="Unassembled WGS sequence"/>
</dbReference>
<dbReference type="InterPro" id="IPR027434">
    <property type="entry name" value="Homing_endonucl"/>
</dbReference>
<accession>A0A316US86</accession>
<dbReference type="GeneID" id="37030036"/>
<dbReference type="EMBL" id="KZ819666">
    <property type="protein sequence ID" value="PWN28147.1"/>
    <property type="molecule type" value="Genomic_DNA"/>
</dbReference>
<feature type="compositionally biased region" description="Acidic residues" evidence="1">
    <location>
        <begin position="413"/>
        <end position="445"/>
    </location>
</feature>
<feature type="domain" description="DOD-type homing endonuclease" evidence="2">
    <location>
        <begin position="570"/>
        <end position="724"/>
    </location>
</feature>
<dbReference type="InterPro" id="IPR004042">
    <property type="entry name" value="Intein_endonuc_central"/>
</dbReference>
<keyword evidence="4" id="KW-1185">Reference proteome</keyword>
<sequence length="757" mass="82465">MTLGLDTIVHTFDGLRTVGTLQQGQLLYDVLDALVQVSLGPATPIVNPYRIEYNHVTSGQNVLYLYAAGKTVSPLKPLLHTMLALETTVPTYDGPKSVASLQDGQLVYDHLGALVPVALSPATPIIEPYNIEYNHIRGQTRRYITSGSNVLYLYAAGKTVPPLTPLLEQNARNRHDRPHVRRAEACHPGPIVPIVDAYRLEYDRVRGQTRHYVTSGDNVLYLYAAGKTKPTIEPSRPSTLKWFARCDHGMQQDDLEGADDTVAGWLGVPLASTVAWPDDDDDNDEDWREGSDDDDDEVQDPPLSSEPWRQDANHGAVAAADIATTVHEKECTCGGIAKVERKLVNPQAEQHFLAAAKSGIASHLIAPNIVQPRPSTLKWFARCEPATEQDDIPFQHEDVDWLGVPLAPIQWPADDDDGDEDWVEEGADNNTANDDDDDDDDDYEDPPLSSEPWRQDNNYSAVATAGIASTVEEKACDCGGPALLQRQLDSPTIAQHFLAAAESDIADHLLASNIVKPRDADIITASAWANAPHGQGPQQKRASLLKMCIVKHWVLEGASSWASMPLHPYYLGLWMGDGHANGTAITTVEDATMAFLESYVASLNASRPPWAAALYVRYIDSTSPLSTKTCWRCKITSRAQHGGDPACWNPVRSALGALGILDNSKVNGFPDLYKHSAEDVRAAALAGFLDSDGSVHCNGYRLTQSVAHAKAIHDARDIARSLGIRAGEVQEQIGYKPDGSPAPILAVYFSGQALEKL</sequence>
<dbReference type="STRING" id="1569628.A0A316US86"/>
<feature type="region of interest" description="Disordered" evidence="1">
    <location>
        <begin position="408"/>
        <end position="459"/>
    </location>
</feature>
<evidence type="ECO:0000313" key="4">
    <source>
        <dbReference type="Proteomes" id="UP000245884"/>
    </source>
</evidence>
<dbReference type="OrthoDB" id="5762423at2759"/>
<protein>
    <recommendedName>
        <fullName evidence="2">DOD-type homing endonuclease domain-containing protein</fullName>
    </recommendedName>
</protein>
<name>A0A316US86_9BASI</name>
<feature type="region of interest" description="Disordered" evidence="1">
    <location>
        <begin position="273"/>
        <end position="313"/>
    </location>
</feature>
<dbReference type="AlphaFoldDB" id="A0A316US86"/>